<keyword evidence="7" id="KW-0812">Transmembrane</keyword>
<evidence type="ECO:0000256" key="3">
    <source>
        <dbReference type="ARBA" id="ARBA00022723"/>
    </source>
</evidence>
<dbReference type="GO" id="GO:0008893">
    <property type="term" value="F:guanosine-3',5'-bis(diphosphate) 3'-diphosphatase activity"/>
    <property type="evidence" value="ECO:0007669"/>
    <property type="project" value="UniProtKB-ARBA"/>
</dbReference>
<evidence type="ECO:0000256" key="2">
    <source>
        <dbReference type="ARBA" id="ARBA00001946"/>
    </source>
</evidence>
<keyword evidence="5" id="KW-0460">Magnesium</keyword>
<evidence type="ECO:0000256" key="6">
    <source>
        <dbReference type="ARBA" id="ARBA00023211"/>
    </source>
</evidence>
<accession>A0A4D6KNY8</accession>
<dbReference type="GO" id="GO:0005737">
    <property type="term" value="C:cytoplasm"/>
    <property type="evidence" value="ECO:0007669"/>
    <property type="project" value="UniProtKB-ARBA"/>
</dbReference>
<dbReference type="InterPro" id="IPR045121">
    <property type="entry name" value="CoAse"/>
</dbReference>
<dbReference type="Pfam" id="PF00293">
    <property type="entry name" value="NUDIX"/>
    <property type="match status" value="2"/>
</dbReference>
<dbReference type="FunFam" id="3.90.79.10:FF:000036">
    <property type="entry name" value="Nudix hydrolase 11"/>
    <property type="match status" value="2"/>
</dbReference>
<keyword evidence="6" id="KW-0464">Manganese</keyword>
<dbReference type="EMBL" id="CP039345">
    <property type="protein sequence ID" value="QCD76829.1"/>
    <property type="molecule type" value="Genomic_DNA"/>
</dbReference>
<dbReference type="GO" id="GO:0010945">
    <property type="term" value="F:coenzyme A diphosphatase activity"/>
    <property type="evidence" value="ECO:0007669"/>
    <property type="project" value="InterPro"/>
</dbReference>
<dbReference type="GO" id="GO:0015937">
    <property type="term" value="P:coenzyme A biosynthetic process"/>
    <property type="evidence" value="ECO:0007669"/>
    <property type="project" value="UniProtKB-ARBA"/>
</dbReference>
<dbReference type="GO" id="GO:0015938">
    <property type="term" value="P:coenzyme A catabolic process"/>
    <property type="evidence" value="ECO:0007669"/>
    <property type="project" value="TreeGrafter"/>
</dbReference>
<evidence type="ECO:0000256" key="5">
    <source>
        <dbReference type="ARBA" id="ARBA00022842"/>
    </source>
</evidence>
<dbReference type="GO" id="GO:0046872">
    <property type="term" value="F:metal ion binding"/>
    <property type="evidence" value="ECO:0007669"/>
    <property type="project" value="UniProtKB-KW"/>
</dbReference>
<dbReference type="CDD" id="cd03426">
    <property type="entry name" value="NUDIX_CoAse_Nudt7"/>
    <property type="match status" value="2"/>
</dbReference>
<name>A0A4D6KNY8_VIGUN</name>
<feature type="domain" description="Nudix hydrolase" evidence="8">
    <location>
        <begin position="286"/>
        <end position="420"/>
    </location>
</feature>
<dbReference type="PROSITE" id="PS51462">
    <property type="entry name" value="NUDIX"/>
    <property type="match status" value="2"/>
</dbReference>
<dbReference type="AlphaFoldDB" id="A0A4D6KNY8"/>
<comment type="cofactor">
    <cofactor evidence="2">
        <name>Mg(2+)</name>
        <dbReference type="ChEBI" id="CHEBI:18420"/>
    </cofactor>
</comment>
<feature type="domain" description="Nudix hydrolase" evidence="8">
    <location>
        <begin position="63"/>
        <end position="221"/>
    </location>
</feature>
<dbReference type="InterPro" id="IPR015797">
    <property type="entry name" value="NUDIX_hydrolase-like_dom_sf"/>
</dbReference>
<dbReference type="PANTHER" id="PTHR12992:SF24">
    <property type="entry name" value="PEROXISOMAL COENZYME A DIPHOSPHATASE NUDT7"/>
    <property type="match status" value="1"/>
</dbReference>
<feature type="transmembrane region" description="Helical" evidence="7">
    <location>
        <begin position="436"/>
        <end position="454"/>
    </location>
</feature>
<dbReference type="Proteomes" id="UP000501690">
    <property type="component" value="Linkage Group LG1"/>
</dbReference>
<dbReference type="Gene3D" id="3.90.79.10">
    <property type="entry name" value="Nucleoside Triphosphate Pyrophosphohydrolase"/>
    <property type="match status" value="2"/>
</dbReference>
<keyword evidence="7" id="KW-1133">Transmembrane helix</keyword>
<keyword evidence="7" id="KW-0472">Membrane</keyword>
<evidence type="ECO:0000256" key="1">
    <source>
        <dbReference type="ARBA" id="ARBA00001936"/>
    </source>
</evidence>
<proteinExistence type="predicted"/>
<keyword evidence="4" id="KW-0378">Hydrolase</keyword>
<keyword evidence="10" id="KW-1185">Reference proteome</keyword>
<gene>
    <name evidence="9" type="ORF">DEO72_LG1g450</name>
</gene>
<evidence type="ECO:0000256" key="4">
    <source>
        <dbReference type="ARBA" id="ARBA00022801"/>
    </source>
</evidence>
<dbReference type="PANTHER" id="PTHR12992">
    <property type="entry name" value="NUDIX HYDROLASE"/>
    <property type="match status" value="1"/>
</dbReference>
<reference evidence="9 10" key="1">
    <citation type="submission" date="2019-04" db="EMBL/GenBank/DDBJ databases">
        <title>An improved genome assembly and genetic linkage map for asparagus bean, Vigna unguiculata ssp. sesquipedialis.</title>
        <authorList>
            <person name="Xia Q."/>
            <person name="Zhang R."/>
            <person name="Dong Y."/>
        </authorList>
    </citation>
    <scope>NUCLEOTIDE SEQUENCE [LARGE SCALE GENOMIC DNA]</scope>
    <source>
        <tissue evidence="9">Leaf</tissue>
    </source>
</reference>
<evidence type="ECO:0000313" key="9">
    <source>
        <dbReference type="EMBL" id="QCD76829.1"/>
    </source>
</evidence>
<protein>
    <submittedName>
        <fullName evidence="9">Nudix-type motif 8</fullName>
    </submittedName>
</protein>
<evidence type="ECO:0000256" key="7">
    <source>
        <dbReference type="SAM" id="Phobius"/>
    </source>
</evidence>
<organism evidence="9 10">
    <name type="scientific">Vigna unguiculata</name>
    <name type="common">Cowpea</name>
    <dbReference type="NCBI Taxonomy" id="3917"/>
    <lineage>
        <taxon>Eukaryota</taxon>
        <taxon>Viridiplantae</taxon>
        <taxon>Streptophyta</taxon>
        <taxon>Embryophyta</taxon>
        <taxon>Tracheophyta</taxon>
        <taxon>Spermatophyta</taxon>
        <taxon>Magnoliopsida</taxon>
        <taxon>eudicotyledons</taxon>
        <taxon>Gunneridae</taxon>
        <taxon>Pentapetalae</taxon>
        <taxon>rosids</taxon>
        <taxon>fabids</taxon>
        <taxon>Fabales</taxon>
        <taxon>Fabaceae</taxon>
        <taxon>Papilionoideae</taxon>
        <taxon>50 kb inversion clade</taxon>
        <taxon>NPAAA clade</taxon>
        <taxon>indigoferoid/millettioid clade</taxon>
        <taxon>Phaseoleae</taxon>
        <taxon>Vigna</taxon>
    </lineage>
</organism>
<evidence type="ECO:0000259" key="8">
    <source>
        <dbReference type="PROSITE" id="PS51462"/>
    </source>
</evidence>
<comment type="cofactor">
    <cofactor evidence="1">
        <name>Mn(2+)</name>
        <dbReference type="ChEBI" id="CHEBI:29035"/>
    </cofactor>
</comment>
<sequence>MDCSNSNGRSKRLLDLAQRLRLYKPPIFPEDILDDVMEDKVVSEVSYSESTTSMPQNTEEFRYKRAAVLICIFEGDAGDLRVLLTKRSSMLSTYSGEVALPGGKAEEGDKDDKDTAKREAMEEIGLDPELVDVVTVLEPFFSKYLMRVVPVIGILHDKKAFKPVLNPAEVEAVFDAPLEMFLKDQKRSEEKMQWMGENYLIHLFDYEMEMEHKKFLIWGLTAGILIRAASVVYQRPPAFMEQNPKFKLPRDLTVASSRLQALINHIQCSYSVPTNPNILDKPIVLKKRAAVLICVFEGGDGSLRVILTKRSSSLSTHSGEVALPGGKREEGDADDVQTALREAKEEIGLDPSLVSVITPLQPWHTRYGVTIVPVLGVLTDKDAFSPILNSAEVEEIFDVPLEMFLKNDNRRAEEREWMEEKYLSHYFDYEFGNKKYVIWAITASILIGTATLLLQRFPDFLEQRPTIWGGMTEGDKLMLQNISNTK</sequence>
<evidence type="ECO:0000313" key="10">
    <source>
        <dbReference type="Proteomes" id="UP000501690"/>
    </source>
</evidence>
<dbReference type="GO" id="GO:0006637">
    <property type="term" value="P:acyl-CoA metabolic process"/>
    <property type="evidence" value="ECO:0007669"/>
    <property type="project" value="UniProtKB-ARBA"/>
</dbReference>
<keyword evidence="3" id="KW-0479">Metal-binding</keyword>
<dbReference type="InterPro" id="IPR000086">
    <property type="entry name" value="NUDIX_hydrolase_dom"/>
</dbReference>
<dbReference type="SUPFAM" id="SSF55811">
    <property type="entry name" value="Nudix"/>
    <property type="match status" value="2"/>
</dbReference>